<organism evidence="1 2">
    <name type="scientific">Pseudomonas fluorescens</name>
    <dbReference type="NCBI Taxonomy" id="294"/>
    <lineage>
        <taxon>Bacteria</taxon>
        <taxon>Pseudomonadati</taxon>
        <taxon>Pseudomonadota</taxon>
        <taxon>Gammaproteobacteria</taxon>
        <taxon>Pseudomonadales</taxon>
        <taxon>Pseudomonadaceae</taxon>
        <taxon>Pseudomonas</taxon>
    </lineage>
</organism>
<dbReference type="EMBL" id="CABVHQ010000067">
    <property type="protein sequence ID" value="VVO29689.1"/>
    <property type="molecule type" value="Genomic_DNA"/>
</dbReference>
<reference evidence="1 2" key="1">
    <citation type="submission" date="2019-09" db="EMBL/GenBank/DDBJ databases">
        <authorList>
            <person name="Chandra G."/>
            <person name="Truman W A."/>
        </authorList>
    </citation>
    <scope>NUCLEOTIDE SEQUENCE [LARGE SCALE GENOMIC DNA]</scope>
    <source>
        <strain evidence="1">PS691</strain>
    </source>
</reference>
<dbReference type="AlphaFoldDB" id="A0A5E7ES86"/>
<dbReference type="Proteomes" id="UP000337909">
    <property type="component" value="Unassembled WGS sequence"/>
</dbReference>
<name>A0A5E7ES86_PSEFL</name>
<gene>
    <name evidence="1" type="ORF">PS691_04840</name>
</gene>
<proteinExistence type="predicted"/>
<evidence type="ECO:0000313" key="2">
    <source>
        <dbReference type="Proteomes" id="UP000337909"/>
    </source>
</evidence>
<sequence length="61" mass="6945">MTKKLICQKCKQDTSVELCFDEDIDGQVFNCEHCGGRHVEVETSKLPGSPVLSRFRLDEDE</sequence>
<evidence type="ECO:0000313" key="1">
    <source>
        <dbReference type="EMBL" id="VVO29689.1"/>
    </source>
</evidence>
<protein>
    <submittedName>
        <fullName evidence="1">Uncharacterized protein</fullName>
    </submittedName>
</protein>
<accession>A0A5E7ES86</accession>